<accession>A0A8H7U3K0</accession>
<dbReference type="EMBL" id="JADOXO010000051">
    <property type="protein sequence ID" value="KAF9816864.1"/>
    <property type="molecule type" value="Genomic_DNA"/>
</dbReference>
<feature type="region of interest" description="Disordered" evidence="1">
    <location>
        <begin position="105"/>
        <end position="134"/>
    </location>
</feature>
<dbReference type="AlphaFoldDB" id="A0A8H7U3K0"/>
<dbReference type="Proteomes" id="UP000639403">
    <property type="component" value="Unassembled WGS sequence"/>
</dbReference>
<proteinExistence type="predicted"/>
<reference evidence="2" key="2">
    <citation type="journal article" name="Front. Microbiol.">
        <title>Degradative Capacity of Two Strains of Rhodonia placenta: From Phenotype to Genotype.</title>
        <authorList>
            <person name="Kolle M."/>
            <person name="Horta M.A.C."/>
            <person name="Nowrousian M."/>
            <person name="Ohm R.A."/>
            <person name="Benz J.P."/>
            <person name="Pilgard A."/>
        </authorList>
    </citation>
    <scope>NUCLEOTIDE SEQUENCE</scope>
    <source>
        <strain evidence="2">FPRL280</strain>
    </source>
</reference>
<organism evidence="2 3">
    <name type="scientific">Rhodonia placenta</name>
    <dbReference type="NCBI Taxonomy" id="104341"/>
    <lineage>
        <taxon>Eukaryota</taxon>
        <taxon>Fungi</taxon>
        <taxon>Dikarya</taxon>
        <taxon>Basidiomycota</taxon>
        <taxon>Agaricomycotina</taxon>
        <taxon>Agaricomycetes</taxon>
        <taxon>Polyporales</taxon>
        <taxon>Adustoporiaceae</taxon>
        <taxon>Rhodonia</taxon>
    </lineage>
</organism>
<evidence type="ECO:0000313" key="3">
    <source>
        <dbReference type="Proteomes" id="UP000639403"/>
    </source>
</evidence>
<comment type="caution">
    <text evidence="2">The sequence shown here is derived from an EMBL/GenBank/DDBJ whole genome shotgun (WGS) entry which is preliminary data.</text>
</comment>
<name>A0A8H7U3K0_9APHY</name>
<protein>
    <submittedName>
        <fullName evidence="2">Uncharacterized protein</fullName>
    </submittedName>
</protein>
<evidence type="ECO:0000313" key="2">
    <source>
        <dbReference type="EMBL" id="KAF9816864.1"/>
    </source>
</evidence>
<feature type="compositionally biased region" description="Polar residues" evidence="1">
    <location>
        <begin position="14"/>
        <end position="23"/>
    </location>
</feature>
<sequence length="134" mass="14564">MHNGCSSRADLVNSDVSSHQVQRSLAPDQACADSGSDRRQPPSPTTAAPAICYVDVGAVMHASTRRVKQDTHTQMLLIAPDGSPGLGHDERLWRAETMQECFMSRNGPWGDHQIDTPTHGSTSRSRLMSACVQH</sequence>
<feature type="compositionally biased region" description="Polar residues" evidence="1">
    <location>
        <begin position="115"/>
        <end position="126"/>
    </location>
</feature>
<gene>
    <name evidence="2" type="ORF">IEO21_03838</name>
</gene>
<reference evidence="2" key="1">
    <citation type="submission" date="2020-11" db="EMBL/GenBank/DDBJ databases">
        <authorList>
            <person name="Koelle M."/>
            <person name="Horta M.A.C."/>
            <person name="Nowrousian M."/>
            <person name="Ohm R.A."/>
            <person name="Benz P."/>
            <person name="Pilgard A."/>
        </authorList>
    </citation>
    <scope>NUCLEOTIDE SEQUENCE</scope>
    <source>
        <strain evidence="2">FPRL280</strain>
    </source>
</reference>
<evidence type="ECO:0000256" key="1">
    <source>
        <dbReference type="SAM" id="MobiDB-lite"/>
    </source>
</evidence>
<feature type="region of interest" description="Disordered" evidence="1">
    <location>
        <begin position="1"/>
        <end position="49"/>
    </location>
</feature>